<dbReference type="EMBL" id="LAZR01006375">
    <property type="protein sequence ID" value="KKM92561.1"/>
    <property type="molecule type" value="Genomic_DNA"/>
</dbReference>
<dbReference type="AlphaFoldDB" id="A0A0F9LZN8"/>
<protein>
    <submittedName>
        <fullName evidence="1">Uncharacterized protein</fullName>
    </submittedName>
</protein>
<comment type="caution">
    <text evidence="1">The sequence shown here is derived from an EMBL/GenBank/DDBJ whole genome shotgun (WGS) entry which is preliminary data.</text>
</comment>
<accession>A0A0F9LZN8</accession>
<organism evidence="1">
    <name type="scientific">marine sediment metagenome</name>
    <dbReference type="NCBI Taxonomy" id="412755"/>
    <lineage>
        <taxon>unclassified sequences</taxon>
        <taxon>metagenomes</taxon>
        <taxon>ecological metagenomes</taxon>
    </lineage>
</organism>
<sequence>MADIIFLNNASSLLAATITDADLTVQVKPGLGVL</sequence>
<name>A0A0F9LZN8_9ZZZZ</name>
<gene>
    <name evidence="1" type="ORF">LCGC14_1217140</name>
</gene>
<reference evidence="1" key="1">
    <citation type="journal article" date="2015" name="Nature">
        <title>Complex archaea that bridge the gap between prokaryotes and eukaryotes.</title>
        <authorList>
            <person name="Spang A."/>
            <person name="Saw J.H."/>
            <person name="Jorgensen S.L."/>
            <person name="Zaremba-Niedzwiedzka K."/>
            <person name="Martijn J."/>
            <person name="Lind A.E."/>
            <person name="van Eijk R."/>
            <person name="Schleper C."/>
            <person name="Guy L."/>
            <person name="Ettema T.J."/>
        </authorList>
    </citation>
    <scope>NUCLEOTIDE SEQUENCE</scope>
</reference>
<proteinExistence type="predicted"/>
<feature type="non-terminal residue" evidence="1">
    <location>
        <position position="34"/>
    </location>
</feature>
<evidence type="ECO:0000313" key="1">
    <source>
        <dbReference type="EMBL" id="KKM92561.1"/>
    </source>
</evidence>